<feature type="transmembrane region" description="Helical" evidence="2">
    <location>
        <begin position="148"/>
        <end position="168"/>
    </location>
</feature>
<keyword evidence="2" id="KW-1133">Transmembrane helix</keyword>
<keyword evidence="5" id="KW-1185">Reference proteome</keyword>
<dbReference type="Pfam" id="PF12158">
    <property type="entry name" value="DUF3592"/>
    <property type="match status" value="1"/>
</dbReference>
<dbReference type="RefSeq" id="WP_206723023.1">
    <property type="nucleotide sequence ID" value="NZ_CP071090.1"/>
</dbReference>
<evidence type="ECO:0000256" key="2">
    <source>
        <dbReference type="SAM" id="Phobius"/>
    </source>
</evidence>
<feature type="compositionally biased region" description="Polar residues" evidence="1">
    <location>
        <begin position="43"/>
        <end position="52"/>
    </location>
</feature>
<feature type="domain" description="DUF3592" evidence="3">
    <location>
        <begin position="44"/>
        <end position="143"/>
    </location>
</feature>
<proteinExistence type="predicted"/>
<evidence type="ECO:0000256" key="1">
    <source>
        <dbReference type="SAM" id="MobiDB-lite"/>
    </source>
</evidence>
<feature type="region of interest" description="Disordered" evidence="1">
    <location>
        <begin position="39"/>
        <end position="73"/>
    </location>
</feature>
<accession>A0ABX7NVD5</accession>
<feature type="transmembrane region" description="Helical" evidence="2">
    <location>
        <begin position="6"/>
        <end position="29"/>
    </location>
</feature>
<name>A0ABX7NVD5_9BACT</name>
<keyword evidence="2" id="KW-0472">Membrane</keyword>
<evidence type="ECO:0000259" key="3">
    <source>
        <dbReference type="Pfam" id="PF12158"/>
    </source>
</evidence>
<organism evidence="4 5">
    <name type="scientific">Pyxidicoccus parkwayensis</name>
    <dbReference type="NCBI Taxonomy" id="2813578"/>
    <lineage>
        <taxon>Bacteria</taxon>
        <taxon>Pseudomonadati</taxon>
        <taxon>Myxococcota</taxon>
        <taxon>Myxococcia</taxon>
        <taxon>Myxococcales</taxon>
        <taxon>Cystobacterineae</taxon>
        <taxon>Myxococcaceae</taxon>
        <taxon>Pyxidicoccus</taxon>
    </lineage>
</organism>
<dbReference type="Proteomes" id="UP000662747">
    <property type="component" value="Chromosome"/>
</dbReference>
<evidence type="ECO:0000313" key="5">
    <source>
        <dbReference type="Proteomes" id="UP000662747"/>
    </source>
</evidence>
<protein>
    <submittedName>
        <fullName evidence="4">DUF3592 domain-containing protein</fullName>
    </submittedName>
</protein>
<sequence length="174" mass="19175">MKPLLLSVLSTISVVLGVVGLGVLVWGFLRMRQTARTKDWPTAQGTIRSSKVTSREAPPLRQESSYDDDAPKPKPQVLYRPQVEYTYTVEGQTYTGTALGRDVVEISSREHAQAHAARYVPRSPVTVFYDPADPSQALLEPGLQATSWAIPGAGAACLIVTTAFYFFIRWFSGR</sequence>
<dbReference type="EMBL" id="CP071090">
    <property type="protein sequence ID" value="QSQ21445.1"/>
    <property type="molecule type" value="Genomic_DNA"/>
</dbReference>
<evidence type="ECO:0000313" key="4">
    <source>
        <dbReference type="EMBL" id="QSQ21445.1"/>
    </source>
</evidence>
<reference evidence="4 5" key="1">
    <citation type="submission" date="2021-02" db="EMBL/GenBank/DDBJ databases">
        <title>De Novo genome assembly of isolated myxobacteria.</title>
        <authorList>
            <person name="Stevens D.C."/>
        </authorList>
    </citation>
    <scope>NUCLEOTIDE SEQUENCE [LARGE SCALE GENOMIC DNA]</scope>
    <source>
        <strain evidence="5">SCPEA02</strain>
    </source>
</reference>
<keyword evidence="2" id="KW-0812">Transmembrane</keyword>
<dbReference type="InterPro" id="IPR021994">
    <property type="entry name" value="DUF3592"/>
</dbReference>
<gene>
    <name evidence="4" type="ORF">JY651_40705</name>
</gene>